<accession>A0A151T4N0</accession>
<evidence type="ECO:0000313" key="2">
    <source>
        <dbReference type="Proteomes" id="UP000075243"/>
    </source>
</evidence>
<keyword evidence="2" id="KW-1185">Reference proteome</keyword>
<sequence>MLQGLQIISSRQHYWRWIYDKDGVFSVKSAYLWLQGSDQVLGVLLAGVIECIPVQIIVTSTWCGVG</sequence>
<dbReference type="Gramene" id="C.cajan_16055.t">
    <property type="protein sequence ID" value="C.cajan_16055.t.cds1"/>
    <property type="gene ID" value="C.cajan_16055"/>
</dbReference>
<reference evidence="1 2" key="1">
    <citation type="journal article" date="2012" name="Nat. Biotechnol.">
        <title>Draft genome sequence of pigeonpea (Cajanus cajan), an orphan legume crop of resource-poor farmers.</title>
        <authorList>
            <person name="Varshney R.K."/>
            <person name="Chen W."/>
            <person name="Li Y."/>
            <person name="Bharti A.K."/>
            <person name="Saxena R.K."/>
            <person name="Schlueter J.A."/>
            <person name="Donoghue M.T."/>
            <person name="Azam S."/>
            <person name="Fan G."/>
            <person name="Whaley A.M."/>
            <person name="Farmer A.D."/>
            <person name="Sheridan J."/>
            <person name="Iwata A."/>
            <person name="Tuteja R."/>
            <person name="Penmetsa R.V."/>
            <person name="Wu W."/>
            <person name="Upadhyaya H.D."/>
            <person name="Yang S.P."/>
            <person name="Shah T."/>
            <person name="Saxena K.B."/>
            <person name="Michael T."/>
            <person name="McCombie W.R."/>
            <person name="Yang B."/>
            <person name="Zhang G."/>
            <person name="Yang H."/>
            <person name="Wang J."/>
            <person name="Spillane C."/>
            <person name="Cook D.R."/>
            <person name="May G.D."/>
            <person name="Xu X."/>
            <person name="Jackson S.A."/>
        </authorList>
    </citation>
    <scope>NUCLEOTIDE SEQUENCE [LARGE SCALE GENOMIC DNA]</scope>
    <source>
        <strain evidence="2">cv. Asha</strain>
    </source>
</reference>
<name>A0A151T4N0_CAJCA</name>
<gene>
    <name evidence="1" type="ORF">KK1_016522</name>
</gene>
<proteinExistence type="predicted"/>
<dbReference type="EMBL" id="CM003610">
    <property type="protein sequence ID" value="KYP62007.1"/>
    <property type="molecule type" value="Genomic_DNA"/>
</dbReference>
<dbReference type="Proteomes" id="UP000075243">
    <property type="component" value="Chromosome 8"/>
</dbReference>
<organism evidence="1 2">
    <name type="scientific">Cajanus cajan</name>
    <name type="common">Pigeon pea</name>
    <name type="synonym">Cajanus indicus</name>
    <dbReference type="NCBI Taxonomy" id="3821"/>
    <lineage>
        <taxon>Eukaryota</taxon>
        <taxon>Viridiplantae</taxon>
        <taxon>Streptophyta</taxon>
        <taxon>Embryophyta</taxon>
        <taxon>Tracheophyta</taxon>
        <taxon>Spermatophyta</taxon>
        <taxon>Magnoliopsida</taxon>
        <taxon>eudicotyledons</taxon>
        <taxon>Gunneridae</taxon>
        <taxon>Pentapetalae</taxon>
        <taxon>rosids</taxon>
        <taxon>fabids</taxon>
        <taxon>Fabales</taxon>
        <taxon>Fabaceae</taxon>
        <taxon>Papilionoideae</taxon>
        <taxon>50 kb inversion clade</taxon>
        <taxon>NPAAA clade</taxon>
        <taxon>indigoferoid/millettioid clade</taxon>
        <taxon>Phaseoleae</taxon>
        <taxon>Cajanus</taxon>
    </lineage>
</organism>
<evidence type="ECO:0000313" key="1">
    <source>
        <dbReference type="EMBL" id="KYP62007.1"/>
    </source>
</evidence>
<dbReference type="AlphaFoldDB" id="A0A151T4N0"/>
<protein>
    <submittedName>
        <fullName evidence="1">Uncharacterized protein</fullName>
    </submittedName>
</protein>